<dbReference type="AlphaFoldDB" id="A0A495XIQ6"/>
<evidence type="ECO:0000313" key="3">
    <source>
        <dbReference type="Proteomes" id="UP000272729"/>
    </source>
</evidence>
<organism evidence="2 3">
    <name type="scientific">Saccharothrix variisporea</name>
    <dbReference type="NCBI Taxonomy" id="543527"/>
    <lineage>
        <taxon>Bacteria</taxon>
        <taxon>Bacillati</taxon>
        <taxon>Actinomycetota</taxon>
        <taxon>Actinomycetes</taxon>
        <taxon>Pseudonocardiales</taxon>
        <taxon>Pseudonocardiaceae</taxon>
        <taxon>Saccharothrix</taxon>
    </lineage>
</organism>
<accession>A0A495XIQ6</accession>
<reference evidence="2 3" key="1">
    <citation type="submission" date="2018-10" db="EMBL/GenBank/DDBJ databases">
        <title>Sequencing the genomes of 1000 actinobacteria strains.</title>
        <authorList>
            <person name="Klenk H.-P."/>
        </authorList>
    </citation>
    <scope>NUCLEOTIDE SEQUENCE [LARGE SCALE GENOMIC DNA]</scope>
    <source>
        <strain evidence="2 3">DSM 43911</strain>
    </source>
</reference>
<dbReference type="RefSeq" id="WP_121225376.1">
    <property type="nucleotide sequence ID" value="NZ_JBIUBA010000060.1"/>
</dbReference>
<feature type="transmembrane region" description="Helical" evidence="1">
    <location>
        <begin position="29"/>
        <end position="52"/>
    </location>
</feature>
<evidence type="ECO:0008006" key="4">
    <source>
        <dbReference type="Google" id="ProtNLM"/>
    </source>
</evidence>
<feature type="transmembrane region" description="Helical" evidence="1">
    <location>
        <begin position="192"/>
        <end position="214"/>
    </location>
</feature>
<feature type="transmembrane region" description="Helical" evidence="1">
    <location>
        <begin position="120"/>
        <end position="142"/>
    </location>
</feature>
<feature type="transmembrane region" description="Helical" evidence="1">
    <location>
        <begin position="64"/>
        <end position="90"/>
    </location>
</feature>
<comment type="caution">
    <text evidence="2">The sequence shown here is derived from an EMBL/GenBank/DDBJ whole genome shotgun (WGS) entry which is preliminary data.</text>
</comment>
<keyword evidence="3" id="KW-1185">Reference proteome</keyword>
<keyword evidence="1" id="KW-0812">Transmembrane</keyword>
<name>A0A495XIQ6_9PSEU</name>
<feature type="transmembrane region" description="Helical" evidence="1">
    <location>
        <begin position="304"/>
        <end position="322"/>
    </location>
</feature>
<dbReference type="OrthoDB" id="3579673at2"/>
<proteinExistence type="predicted"/>
<evidence type="ECO:0000256" key="1">
    <source>
        <dbReference type="SAM" id="Phobius"/>
    </source>
</evidence>
<dbReference type="Proteomes" id="UP000272729">
    <property type="component" value="Unassembled WGS sequence"/>
</dbReference>
<dbReference type="EMBL" id="RBXR01000001">
    <property type="protein sequence ID" value="RKT72383.1"/>
    <property type="molecule type" value="Genomic_DNA"/>
</dbReference>
<gene>
    <name evidence="2" type="ORF">DFJ66_5694</name>
</gene>
<keyword evidence="1" id="KW-1133">Transmembrane helix</keyword>
<protein>
    <recommendedName>
        <fullName evidence="4">ABC-2 family transporter</fullName>
    </recommendedName>
</protein>
<feature type="transmembrane region" description="Helical" evidence="1">
    <location>
        <begin position="162"/>
        <end position="185"/>
    </location>
</feature>
<evidence type="ECO:0000313" key="2">
    <source>
        <dbReference type="EMBL" id="RKT72383.1"/>
    </source>
</evidence>
<sequence>MTAVAVPVQRRDKVGWGDLLWLTWRQHRWMVGTVAVVLGVGAVVCLVLAAVIDATGTTEIFGKIGVFGLAQLAALVPLGVGAVVAVFWAAPLVSREYELKTSVVVWSQDLTPARWVLGKIVLLGVPAIGLAAGFGAAVRQLMAVMNQLRPLDYRPFRPFEPLTFEAAPLVQVGYAAFGFALGLALSALTRRTLVAMALTLGGYIVARGLVLALWRPYYQTPLREVWPYKINGSRPGFASNDNRMYVDSGYLDAAGNEVPFPTVCARTARNGDDFQQCMADHGIVNNFSDYQPVDRVVAFQVTEFFVFAVPAVALLVFAYYWVKRSHRI</sequence>
<keyword evidence="1" id="KW-0472">Membrane</keyword>